<accession>A0ABU3GZ51</accession>
<sequence length="87" mass="9710">MAKVKTLNSVHLISPEQALEQIFGTIASAEVKAELQKWYAFGLTGDGRELHKLPPEQLGLFIHKLQDLSLALYAQQQEVQKGGDHEQ</sequence>
<proteinExistence type="predicted"/>
<dbReference type="EMBL" id="JAVLVU010000001">
    <property type="protein sequence ID" value="MDT3404257.1"/>
    <property type="molecule type" value="Genomic_DNA"/>
</dbReference>
<evidence type="ECO:0000313" key="1">
    <source>
        <dbReference type="EMBL" id="MDT3404257.1"/>
    </source>
</evidence>
<name>A0ABU3GZ51_9SPHI</name>
<dbReference type="RefSeq" id="WP_311951593.1">
    <property type="nucleotide sequence ID" value="NZ_JAVLVU010000001.1"/>
</dbReference>
<reference evidence="2" key="1">
    <citation type="submission" date="2023-07" db="EMBL/GenBank/DDBJ databases">
        <title>Functional and genomic diversity of the sorghum phyllosphere microbiome.</title>
        <authorList>
            <person name="Shade A."/>
        </authorList>
    </citation>
    <scope>NUCLEOTIDE SEQUENCE [LARGE SCALE GENOMIC DNA]</scope>
    <source>
        <strain evidence="2">SORGH_AS_0422</strain>
    </source>
</reference>
<comment type="caution">
    <text evidence="1">The sequence shown here is derived from an EMBL/GenBank/DDBJ whole genome shotgun (WGS) entry which is preliminary data.</text>
</comment>
<organism evidence="1 2">
    <name type="scientific">Mucilaginibacter terrae</name>
    <dbReference type="NCBI Taxonomy" id="1955052"/>
    <lineage>
        <taxon>Bacteria</taxon>
        <taxon>Pseudomonadati</taxon>
        <taxon>Bacteroidota</taxon>
        <taxon>Sphingobacteriia</taxon>
        <taxon>Sphingobacteriales</taxon>
        <taxon>Sphingobacteriaceae</taxon>
        <taxon>Mucilaginibacter</taxon>
    </lineage>
</organism>
<gene>
    <name evidence="1" type="ORF">QE417_003329</name>
</gene>
<dbReference type="Proteomes" id="UP001258315">
    <property type="component" value="Unassembled WGS sequence"/>
</dbReference>
<protein>
    <submittedName>
        <fullName evidence="1">Uncharacterized protein</fullName>
    </submittedName>
</protein>
<keyword evidence="2" id="KW-1185">Reference proteome</keyword>
<evidence type="ECO:0000313" key="2">
    <source>
        <dbReference type="Proteomes" id="UP001258315"/>
    </source>
</evidence>